<accession>A0ACA9Q3F4</accession>
<sequence length="152" mass="17816">MSETHGITTKLEKFHIERETSESQWETLRQQLQDEIIQLSRSKKNQERLRKIKASYNETMDMLRDIETGMRMDPLEILPNEINTAIMLNISSVDEGWYTSKDLDILSPLLLVSKRWQSFVISEPLLWNYIEISSDSSARRVTRPLELSGIYP</sequence>
<evidence type="ECO:0000313" key="2">
    <source>
        <dbReference type="Proteomes" id="UP000789525"/>
    </source>
</evidence>
<proteinExistence type="predicted"/>
<gene>
    <name evidence="1" type="ORF">ACOLOM_LOCUS11840</name>
</gene>
<dbReference type="Proteomes" id="UP000789525">
    <property type="component" value="Unassembled WGS sequence"/>
</dbReference>
<comment type="caution">
    <text evidence="1">The sequence shown here is derived from an EMBL/GenBank/DDBJ whole genome shotgun (WGS) entry which is preliminary data.</text>
</comment>
<evidence type="ECO:0000313" key="1">
    <source>
        <dbReference type="EMBL" id="CAG8734728.1"/>
    </source>
</evidence>
<keyword evidence="2" id="KW-1185">Reference proteome</keyword>
<name>A0ACA9Q3F4_9GLOM</name>
<organism evidence="1 2">
    <name type="scientific">Acaulospora colombiana</name>
    <dbReference type="NCBI Taxonomy" id="27376"/>
    <lineage>
        <taxon>Eukaryota</taxon>
        <taxon>Fungi</taxon>
        <taxon>Fungi incertae sedis</taxon>
        <taxon>Mucoromycota</taxon>
        <taxon>Glomeromycotina</taxon>
        <taxon>Glomeromycetes</taxon>
        <taxon>Diversisporales</taxon>
        <taxon>Acaulosporaceae</taxon>
        <taxon>Acaulospora</taxon>
    </lineage>
</organism>
<protein>
    <submittedName>
        <fullName evidence="1">3782_t:CDS:1</fullName>
    </submittedName>
</protein>
<reference evidence="1" key="1">
    <citation type="submission" date="2021-06" db="EMBL/GenBank/DDBJ databases">
        <authorList>
            <person name="Kallberg Y."/>
            <person name="Tangrot J."/>
            <person name="Rosling A."/>
        </authorList>
    </citation>
    <scope>NUCLEOTIDE SEQUENCE</scope>
    <source>
        <strain evidence="1">CL356</strain>
    </source>
</reference>
<dbReference type="EMBL" id="CAJVPT010044651">
    <property type="protein sequence ID" value="CAG8734728.1"/>
    <property type="molecule type" value="Genomic_DNA"/>
</dbReference>